<comment type="catalytic activity">
    <reaction evidence="8">
        <text>DNA(n) + a 2'-deoxyribonucleoside 5'-triphosphate = DNA(n+1) + diphosphate</text>
        <dbReference type="Rhea" id="RHEA:22508"/>
        <dbReference type="Rhea" id="RHEA-COMP:17339"/>
        <dbReference type="Rhea" id="RHEA-COMP:17340"/>
        <dbReference type="ChEBI" id="CHEBI:33019"/>
        <dbReference type="ChEBI" id="CHEBI:61560"/>
        <dbReference type="ChEBI" id="CHEBI:173112"/>
        <dbReference type="EC" id="2.7.7.7"/>
    </reaction>
</comment>
<dbReference type="InterPro" id="IPR005790">
    <property type="entry name" value="DNA_polIII_delta"/>
</dbReference>
<proteinExistence type="inferred from homology"/>
<dbReference type="GO" id="GO:0003887">
    <property type="term" value="F:DNA-directed DNA polymerase activity"/>
    <property type="evidence" value="ECO:0007669"/>
    <property type="project" value="UniProtKB-KW"/>
</dbReference>
<evidence type="ECO:0000313" key="12">
    <source>
        <dbReference type="Proteomes" id="UP000241639"/>
    </source>
</evidence>
<dbReference type="Gene3D" id="1.10.8.60">
    <property type="match status" value="1"/>
</dbReference>
<protein>
    <recommendedName>
        <fullName evidence="2">DNA polymerase III subunit delta</fullName>
        <ecNumber evidence="1">2.7.7.7</ecNumber>
    </recommendedName>
</protein>
<dbReference type="InterPro" id="IPR010372">
    <property type="entry name" value="DNA_pol3_delta_N"/>
</dbReference>
<dbReference type="InterPro" id="IPR027417">
    <property type="entry name" value="P-loop_NTPase"/>
</dbReference>
<keyword evidence="12" id="KW-1185">Reference proteome</keyword>
<dbReference type="Gene3D" id="3.40.50.300">
    <property type="entry name" value="P-loop containing nucleotide triphosphate hydrolases"/>
    <property type="match status" value="1"/>
</dbReference>
<dbReference type="EMBL" id="PZZP01000001">
    <property type="protein sequence ID" value="PTM59531.1"/>
    <property type="molecule type" value="Genomic_DNA"/>
</dbReference>
<dbReference type="Gene3D" id="1.20.272.10">
    <property type="match status" value="1"/>
</dbReference>
<evidence type="ECO:0000259" key="9">
    <source>
        <dbReference type="Pfam" id="PF06144"/>
    </source>
</evidence>
<comment type="similarity">
    <text evidence="7">Belongs to the DNA polymerase HolA subunit family.</text>
</comment>
<sequence>MDQQLAQELKQGTIAPLYLFYGKESYLIEETCRWIQERISSGDGNEWSHTVMDLEETAIQDVVREVETASFFAEARVVVAKHAWFLTGATNKGKVDHQVEELLRYTQAPVEENVLILTVEAEKLDSRKKLVKELKKTARIAAFPPLEAKDLERWVNKRIRQADLLPHPQAAHTLIQHVGSDLRLLDAEIRKLSTYVGAGGTLTPSGVKELVPRTLEQDVFQLTNRVAQRRTGEALAIFYDLLANREEPIRILALVIRQFRLLLQVKVLASQGKGEREIASLLGAHPYPVKLALQQGRSFSEEALRTLLERSIAADHDIKSGRIDKVLAVERLLLSLEIAGTPASNKSL</sequence>
<feature type="domain" description="DNA polymerase III delta N-terminal" evidence="9">
    <location>
        <begin position="18"/>
        <end position="140"/>
    </location>
</feature>
<dbReference type="PANTHER" id="PTHR34388">
    <property type="entry name" value="DNA POLYMERASE III SUBUNIT DELTA"/>
    <property type="match status" value="1"/>
</dbReference>
<evidence type="ECO:0000256" key="4">
    <source>
        <dbReference type="ARBA" id="ARBA00022695"/>
    </source>
</evidence>
<evidence type="ECO:0000256" key="8">
    <source>
        <dbReference type="ARBA" id="ARBA00049244"/>
    </source>
</evidence>
<dbReference type="InterPro" id="IPR008921">
    <property type="entry name" value="DNA_pol3_clamp-load_cplx_C"/>
</dbReference>
<evidence type="ECO:0000256" key="7">
    <source>
        <dbReference type="ARBA" id="ARBA00034754"/>
    </source>
</evidence>
<comment type="caution">
    <text evidence="11">The sequence shown here is derived from an EMBL/GenBank/DDBJ whole genome shotgun (WGS) entry which is preliminary data.</text>
</comment>
<keyword evidence="6" id="KW-0239">DNA-directed DNA polymerase</keyword>
<dbReference type="EC" id="2.7.7.7" evidence="1"/>
<keyword evidence="4" id="KW-0548">Nucleotidyltransferase</keyword>
<evidence type="ECO:0000259" key="10">
    <source>
        <dbReference type="Pfam" id="PF21694"/>
    </source>
</evidence>
<name>A0A2T4ZCB3_9BACL</name>
<dbReference type="AlphaFoldDB" id="A0A2T4ZCB3"/>
<evidence type="ECO:0000256" key="6">
    <source>
        <dbReference type="ARBA" id="ARBA00022932"/>
    </source>
</evidence>
<dbReference type="OrthoDB" id="9775929at2"/>
<dbReference type="PANTHER" id="PTHR34388:SF1">
    <property type="entry name" value="DNA POLYMERASE III SUBUNIT DELTA"/>
    <property type="match status" value="1"/>
</dbReference>
<dbReference type="Pfam" id="PF06144">
    <property type="entry name" value="DNA_pol3_delta"/>
    <property type="match status" value="1"/>
</dbReference>
<evidence type="ECO:0000256" key="3">
    <source>
        <dbReference type="ARBA" id="ARBA00022679"/>
    </source>
</evidence>
<dbReference type="Proteomes" id="UP000241639">
    <property type="component" value="Unassembled WGS sequence"/>
</dbReference>
<dbReference type="Pfam" id="PF21694">
    <property type="entry name" value="DNA_pol3_delta_C"/>
    <property type="match status" value="1"/>
</dbReference>
<gene>
    <name evidence="11" type="ORF">C8J48_2155</name>
</gene>
<dbReference type="RefSeq" id="WP_107726595.1">
    <property type="nucleotide sequence ID" value="NZ_PZZP01000001.1"/>
</dbReference>
<reference evidence="11 12" key="1">
    <citation type="submission" date="2018-04" db="EMBL/GenBank/DDBJ databases">
        <title>Genomic Encyclopedia of Archaeal and Bacterial Type Strains, Phase II (KMG-II): from individual species to whole genera.</title>
        <authorList>
            <person name="Goeker M."/>
        </authorList>
    </citation>
    <scope>NUCLEOTIDE SEQUENCE [LARGE SCALE GENOMIC DNA]</scope>
    <source>
        <strain evidence="11 12">DSM 45169</strain>
    </source>
</reference>
<evidence type="ECO:0000256" key="1">
    <source>
        <dbReference type="ARBA" id="ARBA00012417"/>
    </source>
</evidence>
<dbReference type="SUPFAM" id="SSF48019">
    <property type="entry name" value="post-AAA+ oligomerization domain-like"/>
    <property type="match status" value="1"/>
</dbReference>
<accession>A0A2T4ZCB3</accession>
<dbReference type="SUPFAM" id="SSF52540">
    <property type="entry name" value="P-loop containing nucleoside triphosphate hydrolases"/>
    <property type="match status" value="1"/>
</dbReference>
<evidence type="ECO:0000256" key="5">
    <source>
        <dbReference type="ARBA" id="ARBA00022705"/>
    </source>
</evidence>
<dbReference type="GO" id="GO:0003677">
    <property type="term" value="F:DNA binding"/>
    <property type="evidence" value="ECO:0007669"/>
    <property type="project" value="InterPro"/>
</dbReference>
<evidence type="ECO:0000256" key="2">
    <source>
        <dbReference type="ARBA" id="ARBA00017703"/>
    </source>
</evidence>
<feature type="domain" description="DNA polymerase III delta subunit-like C-terminal" evidence="10">
    <location>
        <begin position="216"/>
        <end position="335"/>
    </location>
</feature>
<keyword evidence="3" id="KW-0808">Transferase</keyword>
<dbReference type="GO" id="GO:0006261">
    <property type="term" value="P:DNA-templated DNA replication"/>
    <property type="evidence" value="ECO:0007669"/>
    <property type="project" value="TreeGrafter"/>
</dbReference>
<keyword evidence="5" id="KW-0235">DNA replication</keyword>
<organism evidence="11 12">
    <name type="scientific">Desmospora activa DSM 45169</name>
    <dbReference type="NCBI Taxonomy" id="1121389"/>
    <lineage>
        <taxon>Bacteria</taxon>
        <taxon>Bacillati</taxon>
        <taxon>Bacillota</taxon>
        <taxon>Bacilli</taxon>
        <taxon>Bacillales</taxon>
        <taxon>Thermoactinomycetaceae</taxon>
        <taxon>Desmospora</taxon>
    </lineage>
</organism>
<dbReference type="InterPro" id="IPR048466">
    <property type="entry name" value="DNA_pol3_delta-like_C"/>
</dbReference>
<dbReference type="GO" id="GO:0009360">
    <property type="term" value="C:DNA polymerase III complex"/>
    <property type="evidence" value="ECO:0007669"/>
    <property type="project" value="InterPro"/>
</dbReference>
<dbReference type="NCBIfam" id="TIGR01128">
    <property type="entry name" value="holA"/>
    <property type="match status" value="1"/>
</dbReference>
<evidence type="ECO:0000313" key="11">
    <source>
        <dbReference type="EMBL" id="PTM59531.1"/>
    </source>
</evidence>